<proteinExistence type="predicted"/>
<evidence type="ECO:0000313" key="2">
    <source>
        <dbReference type="Proteomes" id="UP001230328"/>
    </source>
</evidence>
<dbReference type="Pfam" id="PF14907">
    <property type="entry name" value="NTP_transf_5"/>
    <property type="match status" value="1"/>
</dbReference>
<organism evidence="1 2">
    <name type="scientific">Streptomyces umbrinus</name>
    <dbReference type="NCBI Taxonomy" id="67370"/>
    <lineage>
        <taxon>Bacteria</taxon>
        <taxon>Bacillati</taxon>
        <taxon>Actinomycetota</taxon>
        <taxon>Actinomycetes</taxon>
        <taxon>Kitasatosporales</taxon>
        <taxon>Streptomycetaceae</taxon>
        <taxon>Streptomyces</taxon>
        <taxon>Streptomyces phaeochromogenes group</taxon>
    </lineage>
</organism>
<gene>
    <name evidence="1" type="ORF">QF035_002321</name>
</gene>
<keyword evidence="2" id="KW-1185">Reference proteome</keyword>
<dbReference type="Proteomes" id="UP001230328">
    <property type="component" value="Unassembled WGS sequence"/>
</dbReference>
<dbReference type="InterPro" id="IPR039498">
    <property type="entry name" value="NTP_transf_5"/>
</dbReference>
<accession>A0ABU0SME4</accession>
<evidence type="ECO:0000313" key="1">
    <source>
        <dbReference type="EMBL" id="MDQ1024739.1"/>
    </source>
</evidence>
<dbReference type="EMBL" id="JAUSZI010000002">
    <property type="protein sequence ID" value="MDQ1024739.1"/>
    <property type="molecule type" value="Genomic_DNA"/>
</dbReference>
<comment type="caution">
    <text evidence="1">The sequence shown here is derived from an EMBL/GenBank/DDBJ whole genome shotgun (WGS) entry which is preliminary data.</text>
</comment>
<reference evidence="1 2" key="1">
    <citation type="submission" date="2023-07" db="EMBL/GenBank/DDBJ databases">
        <title>Comparative genomics of wheat-associated soil bacteria to identify genetic determinants of phenazine resistance.</title>
        <authorList>
            <person name="Mouncey N."/>
        </authorList>
    </citation>
    <scope>NUCLEOTIDE SEQUENCE [LARGE SCALE GENOMIC DNA]</scope>
    <source>
        <strain evidence="1 2">V2I4</strain>
    </source>
</reference>
<protein>
    <recommendedName>
        <fullName evidence="3">Nucleotidyltransferase family protein</fullName>
    </recommendedName>
</protein>
<dbReference type="RefSeq" id="WP_307520025.1">
    <property type="nucleotide sequence ID" value="NZ_JAUSZI010000002.1"/>
</dbReference>
<name>A0ABU0SME4_9ACTN</name>
<evidence type="ECO:0008006" key="3">
    <source>
        <dbReference type="Google" id="ProtNLM"/>
    </source>
</evidence>
<sequence>MSTDTIALAHSARAEAWRLLEAISVADPGSEKFDEASRMATCSIDPDILLALAARHRLVPALADFLRRANLMNVMPVGTQHLLQHTLEWNRHKIGVLLSEAQHIAQALSDRGLKVAFNKGIVCQAALYDSRGVRFFSDIDLMVLPGQRADVQHVLLDLGYEDAKTYDLSEERLVDLPREKRLTYRLYPDHLPHFFRIDVGSGIPYLKVDVAFSLTWFGSRWQLPMDEVMADLEHVPVDPDAPRKKLPTLGTAYGFLFLALHLFRECWFQRTIEEGVLRLSQFADIQKFWERSGRNRADEICSLMRKHGLSPAIAWICHHVDMLYGSGITEELGLDSYLDPAWLNSAGAAEGSYLSWQGDMRSRLMAASPLVLTPTGEPPYGSEARALID</sequence>